<feature type="transmembrane region" description="Helical" evidence="6">
    <location>
        <begin position="187"/>
        <end position="205"/>
    </location>
</feature>
<feature type="transmembrane region" description="Helical" evidence="6">
    <location>
        <begin position="73"/>
        <end position="92"/>
    </location>
</feature>
<evidence type="ECO:0000256" key="1">
    <source>
        <dbReference type="ARBA" id="ARBA00004651"/>
    </source>
</evidence>
<dbReference type="PANTHER" id="PTHR30086">
    <property type="entry name" value="ARGININE EXPORTER PROTEIN ARGO"/>
    <property type="match status" value="1"/>
</dbReference>
<evidence type="ECO:0000256" key="5">
    <source>
        <dbReference type="ARBA" id="ARBA00023136"/>
    </source>
</evidence>
<dbReference type="Pfam" id="PF01810">
    <property type="entry name" value="LysE"/>
    <property type="match status" value="1"/>
</dbReference>
<comment type="caution">
    <text evidence="7">The sequence shown here is derived from an EMBL/GenBank/DDBJ whole genome shotgun (WGS) entry which is preliminary data.</text>
</comment>
<dbReference type="GO" id="GO:0015171">
    <property type="term" value="F:amino acid transmembrane transporter activity"/>
    <property type="evidence" value="ECO:0007669"/>
    <property type="project" value="TreeGrafter"/>
</dbReference>
<feature type="transmembrane region" description="Helical" evidence="6">
    <location>
        <begin position="45"/>
        <end position="66"/>
    </location>
</feature>
<keyword evidence="3 6" id="KW-0812">Transmembrane</keyword>
<keyword evidence="2" id="KW-1003">Cell membrane</keyword>
<keyword evidence="5 6" id="KW-0472">Membrane</keyword>
<comment type="subcellular location">
    <subcellularLocation>
        <location evidence="1">Cell membrane</location>
        <topology evidence="1">Multi-pass membrane protein</topology>
    </subcellularLocation>
</comment>
<protein>
    <submittedName>
        <fullName evidence="7">LysE family translocator</fullName>
    </submittedName>
</protein>
<evidence type="ECO:0000256" key="4">
    <source>
        <dbReference type="ARBA" id="ARBA00022989"/>
    </source>
</evidence>
<organism evidence="7 8">
    <name type="scientific">Comamonas suwonensis</name>
    <dbReference type="NCBI Taxonomy" id="2606214"/>
    <lineage>
        <taxon>Bacteria</taxon>
        <taxon>Pseudomonadati</taxon>
        <taxon>Pseudomonadota</taxon>
        <taxon>Betaproteobacteria</taxon>
        <taxon>Burkholderiales</taxon>
        <taxon>Comamonadaceae</taxon>
        <taxon>Comamonas</taxon>
    </lineage>
</organism>
<evidence type="ECO:0000313" key="8">
    <source>
        <dbReference type="Proteomes" id="UP000530032"/>
    </source>
</evidence>
<dbReference type="AlphaFoldDB" id="A0A843BES3"/>
<keyword evidence="8" id="KW-1185">Reference proteome</keyword>
<sequence length="213" mass="22845">MLESYALFFTASLLLLVVPGPDMLAIVSRGVNMGKKMAFVTTIGYLIGDLIQTLLVALGLAAFLAAHPMMLDILRLAGAAYLVYLGIASIVHRGTQSLGQPGTSQTNHWGQVLRQSIVASVINPKTALFFIAFLPQFVKAELGHPTLQILMLGVLFAVIAFAAYAPVAWCAGSLGQYLNRSPRIQRWLPWVSGSIFIGLGVTLAFNPSNVSES</sequence>
<proteinExistence type="predicted"/>
<dbReference type="GO" id="GO:0005886">
    <property type="term" value="C:plasma membrane"/>
    <property type="evidence" value="ECO:0007669"/>
    <property type="project" value="UniProtKB-SubCell"/>
</dbReference>
<dbReference type="Proteomes" id="UP000530032">
    <property type="component" value="Unassembled WGS sequence"/>
</dbReference>
<dbReference type="PIRSF" id="PIRSF006324">
    <property type="entry name" value="LeuE"/>
    <property type="match status" value="1"/>
</dbReference>
<dbReference type="RefSeq" id="WP_198460619.1">
    <property type="nucleotide sequence ID" value="NZ_JABBCQ020000010.1"/>
</dbReference>
<reference evidence="7" key="1">
    <citation type="submission" date="2020-12" db="EMBL/GenBank/DDBJ databases">
        <title>Comamonas sp. nov., isolated from stream water.</title>
        <authorList>
            <person name="Park K.-H."/>
        </authorList>
    </citation>
    <scope>NUCLEOTIDE SEQUENCE</scope>
    <source>
        <strain evidence="7">EJ-4</strain>
    </source>
</reference>
<feature type="transmembrane region" description="Helical" evidence="6">
    <location>
        <begin position="112"/>
        <end position="134"/>
    </location>
</feature>
<accession>A0A843BES3</accession>
<dbReference type="InterPro" id="IPR001123">
    <property type="entry name" value="LeuE-type"/>
</dbReference>
<gene>
    <name evidence="7" type="ORF">HF327_013270</name>
</gene>
<keyword evidence="4 6" id="KW-1133">Transmembrane helix</keyword>
<evidence type="ECO:0000313" key="7">
    <source>
        <dbReference type="EMBL" id="MBI1625468.1"/>
    </source>
</evidence>
<name>A0A843BES3_9BURK</name>
<dbReference type="PANTHER" id="PTHR30086:SF20">
    <property type="entry name" value="ARGININE EXPORTER PROTEIN ARGO-RELATED"/>
    <property type="match status" value="1"/>
</dbReference>
<evidence type="ECO:0000256" key="3">
    <source>
        <dbReference type="ARBA" id="ARBA00022692"/>
    </source>
</evidence>
<evidence type="ECO:0000256" key="2">
    <source>
        <dbReference type="ARBA" id="ARBA00022475"/>
    </source>
</evidence>
<dbReference type="EMBL" id="JABBCQ020000010">
    <property type="protein sequence ID" value="MBI1625468.1"/>
    <property type="molecule type" value="Genomic_DNA"/>
</dbReference>
<evidence type="ECO:0000256" key="6">
    <source>
        <dbReference type="SAM" id="Phobius"/>
    </source>
</evidence>
<feature type="transmembrane region" description="Helical" evidence="6">
    <location>
        <begin position="146"/>
        <end position="167"/>
    </location>
</feature>